<evidence type="ECO:0000256" key="5">
    <source>
        <dbReference type="SAM" id="Phobius"/>
    </source>
</evidence>
<feature type="transmembrane region" description="Helical" evidence="5">
    <location>
        <begin position="232"/>
        <end position="252"/>
    </location>
</feature>
<dbReference type="GO" id="GO:0005886">
    <property type="term" value="C:plasma membrane"/>
    <property type="evidence" value="ECO:0007669"/>
    <property type="project" value="TreeGrafter"/>
</dbReference>
<feature type="transmembrane region" description="Helical" evidence="5">
    <location>
        <begin position="436"/>
        <end position="462"/>
    </location>
</feature>
<feature type="signal peptide" evidence="6">
    <location>
        <begin position="1"/>
        <end position="21"/>
    </location>
</feature>
<dbReference type="Proteomes" id="UP000800235">
    <property type="component" value="Unassembled WGS sequence"/>
</dbReference>
<keyword evidence="6" id="KW-0732">Signal</keyword>
<name>A0A9P4P3U8_9PEZI</name>
<proteinExistence type="predicted"/>
<dbReference type="PANTHER" id="PTHR11040:SF44">
    <property type="entry name" value="PROTEIN ZNTC-RELATED"/>
    <property type="match status" value="1"/>
</dbReference>
<evidence type="ECO:0000256" key="1">
    <source>
        <dbReference type="ARBA" id="ARBA00004141"/>
    </source>
</evidence>
<dbReference type="InterPro" id="IPR003689">
    <property type="entry name" value="ZIP"/>
</dbReference>
<protein>
    <submittedName>
        <fullName evidence="7">Zip-domain-containing protein</fullName>
    </submittedName>
</protein>
<dbReference type="Pfam" id="PF02535">
    <property type="entry name" value="Zip"/>
    <property type="match status" value="1"/>
</dbReference>
<keyword evidence="3 5" id="KW-1133">Transmembrane helix</keyword>
<accession>A0A9P4P3U8</accession>
<feature type="chain" id="PRO_5040377153" evidence="6">
    <location>
        <begin position="22"/>
        <end position="499"/>
    </location>
</feature>
<reference evidence="7" key="1">
    <citation type="journal article" date="2020" name="Stud. Mycol.">
        <title>101 Dothideomycetes genomes: a test case for predicting lifestyles and emergence of pathogens.</title>
        <authorList>
            <person name="Haridas S."/>
            <person name="Albert R."/>
            <person name="Binder M."/>
            <person name="Bloem J."/>
            <person name="Labutti K."/>
            <person name="Salamov A."/>
            <person name="Andreopoulos B."/>
            <person name="Baker S."/>
            <person name="Barry K."/>
            <person name="Bills G."/>
            <person name="Bluhm B."/>
            <person name="Cannon C."/>
            <person name="Castanera R."/>
            <person name="Culley D."/>
            <person name="Daum C."/>
            <person name="Ezra D."/>
            <person name="Gonzalez J."/>
            <person name="Henrissat B."/>
            <person name="Kuo A."/>
            <person name="Liang C."/>
            <person name="Lipzen A."/>
            <person name="Lutzoni F."/>
            <person name="Magnuson J."/>
            <person name="Mondo S."/>
            <person name="Nolan M."/>
            <person name="Ohm R."/>
            <person name="Pangilinan J."/>
            <person name="Park H.-J."/>
            <person name="Ramirez L."/>
            <person name="Alfaro M."/>
            <person name="Sun H."/>
            <person name="Tritt A."/>
            <person name="Yoshinaga Y."/>
            <person name="Zwiers L.-H."/>
            <person name="Turgeon B."/>
            <person name="Goodwin S."/>
            <person name="Spatafora J."/>
            <person name="Crous P."/>
            <person name="Grigoriev I."/>
        </authorList>
    </citation>
    <scope>NUCLEOTIDE SEQUENCE</scope>
    <source>
        <strain evidence="7">CBS 130266</strain>
    </source>
</reference>
<evidence type="ECO:0000256" key="4">
    <source>
        <dbReference type="ARBA" id="ARBA00023136"/>
    </source>
</evidence>
<sequence>MAVTRRIIGASLLFGIVSSQASSTLAPANITSSPSATTTSVTSVSHCHNHGTTQFCFAGSDEYQILATATSGGELPSSYSGCHYHDASLYCLTDGGDEVQLLPEGATAEEPNTHTVKQIPASSITAVTSCHGHGTTQYCMAGSVEYQVLAIATSTGEPPSQYTGCHPHSEDEVQLLAEGASAETAEETSSGDSSTCHFHAGVEHCVGGSGGEESGAASCEVRQRDYNIPLRIGLIFAILAGSSLGSFGPVFLTSLTRINPHHIIFTILNYESTSSAIVMAGIFISFLVEYWGRRMVRWRQSKRTPVISEAVAVADNASSKEISAPTSHGHHGFGNLKEPNRLSVVVLEAGLIFHSVLIGVTLVVSGDTFFLTLFAVIFFHQIFEGIALGTRIGEIPSSQASLPMKLLMSAGFALSTPVGMAIGIGVLSSFNGNDPSTIIAIGTLDAFSAGILVWVGVVEMWAEDWLHGDLANAGMVRTALAFFGLIVGALLMSVLGKWA</sequence>
<keyword evidence="4 5" id="KW-0472">Membrane</keyword>
<dbReference type="AlphaFoldDB" id="A0A9P4P3U8"/>
<evidence type="ECO:0000256" key="3">
    <source>
        <dbReference type="ARBA" id="ARBA00022989"/>
    </source>
</evidence>
<gene>
    <name evidence="7" type="ORF">EJ08DRAFT_704455</name>
</gene>
<evidence type="ECO:0000256" key="6">
    <source>
        <dbReference type="SAM" id="SignalP"/>
    </source>
</evidence>
<dbReference type="OrthoDB" id="448280at2759"/>
<evidence type="ECO:0000313" key="8">
    <source>
        <dbReference type="Proteomes" id="UP000800235"/>
    </source>
</evidence>
<organism evidence="7 8">
    <name type="scientific">Tothia fuscella</name>
    <dbReference type="NCBI Taxonomy" id="1048955"/>
    <lineage>
        <taxon>Eukaryota</taxon>
        <taxon>Fungi</taxon>
        <taxon>Dikarya</taxon>
        <taxon>Ascomycota</taxon>
        <taxon>Pezizomycotina</taxon>
        <taxon>Dothideomycetes</taxon>
        <taxon>Pleosporomycetidae</taxon>
        <taxon>Venturiales</taxon>
        <taxon>Cylindrosympodiaceae</taxon>
        <taxon>Tothia</taxon>
    </lineage>
</organism>
<feature type="transmembrane region" description="Helical" evidence="5">
    <location>
        <begin position="474"/>
        <end position="495"/>
    </location>
</feature>
<feature type="transmembrane region" description="Helical" evidence="5">
    <location>
        <begin position="410"/>
        <end position="430"/>
    </location>
</feature>
<evidence type="ECO:0000313" key="7">
    <source>
        <dbReference type="EMBL" id="KAF2436936.1"/>
    </source>
</evidence>
<feature type="transmembrane region" description="Helical" evidence="5">
    <location>
        <begin position="342"/>
        <end position="363"/>
    </location>
</feature>
<dbReference type="EMBL" id="MU007009">
    <property type="protein sequence ID" value="KAF2436936.1"/>
    <property type="molecule type" value="Genomic_DNA"/>
</dbReference>
<dbReference type="PANTHER" id="PTHR11040">
    <property type="entry name" value="ZINC/IRON TRANSPORTER"/>
    <property type="match status" value="1"/>
</dbReference>
<evidence type="ECO:0000256" key="2">
    <source>
        <dbReference type="ARBA" id="ARBA00022692"/>
    </source>
</evidence>
<keyword evidence="2 5" id="KW-0812">Transmembrane</keyword>
<comment type="caution">
    <text evidence="7">The sequence shown here is derived from an EMBL/GenBank/DDBJ whole genome shotgun (WGS) entry which is preliminary data.</text>
</comment>
<feature type="transmembrane region" description="Helical" evidence="5">
    <location>
        <begin position="272"/>
        <end position="292"/>
    </location>
</feature>
<dbReference type="GO" id="GO:0005385">
    <property type="term" value="F:zinc ion transmembrane transporter activity"/>
    <property type="evidence" value="ECO:0007669"/>
    <property type="project" value="TreeGrafter"/>
</dbReference>
<keyword evidence="8" id="KW-1185">Reference proteome</keyword>
<comment type="subcellular location">
    <subcellularLocation>
        <location evidence="1">Membrane</location>
        <topology evidence="1">Multi-pass membrane protein</topology>
    </subcellularLocation>
</comment>